<dbReference type="InterPro" id="IPR011990">
    <property type="entry name" value="TPR-like_helical_dom_sf"/>
</dbReference>
<dbReference type="SUPFAM" id="SSF48452">
    <property type="entry name" value="TPR-like"/>
    <property type="match status" value="1"/>
</dbReference>
<organism evidence="2 3">
    <name type="scientific">Aquimarina algicola</name>
    <dbReference type="NCBI Taxonomy" id="2589995"/>
    <lineage>
        <taxon>Bacteria</taxon>
        <taxon>Pseudomonadati</taxon>
        <taxon>Bacteroidota</taxon>
        <taxon>Flavobacteriia</taxon>
        <taxon>Flavobacteriales</taxon>
        <taxon>Flavobacteriaceae</taxon>
        <taxon>Aquimarina</taxon>
    </lineage>
</organism>
<name>A0A504JPU3_9FLAO</name>
<feature type="repeat" description="TPR" evidence="1">
    <location>
        <begin position="374"/>
        <end position="407"/>
    </location>
</feature>
<dbReference type="EMBL" id="VFWZ01000001">
    <property type="protein sequence ID" value="TPN88819.1"/>
    <property type="molecule type" value="Genomic_DNA"/>
</dbReference>
<sequence length="421" mass="48348">MRLSFNSGVCPLNKFRLRINYTFIQIHIINNKIMKTMKLLLYISLMSLNTIFAQGNIEHDSDFPSIIERNEPAVTLGKISSFQSKVLHKTIPISIHLPASYDSSKKTYPVLYMMGSEYRARFAMLASTLDYMGETQIPEMILIGIDLPEGNRILLPTRESKDTKIPDSYINFFETELMPHVNTKYRTAQYNVLFGASNSGFFSVYTLLNKPLLFNGYFASSPSLSHIPSVIEQKIKSGPLKTLTKNRFLHIIYSDDDSDRTTESISKFSHILKEHKPKSFTYKVDEFVNQGHVPAMDFTKFLIGLYPDFNPYENLDTLDKLTQHFDRLSDRYGHKINPPISTIMNLGADAIRNKNVVVAEKIFQYSLQVYPEGKESYLGMGVVRRDQGQLEKAKTMFKKALTIDPDYLLAERLLQRLENKK</sequence>
<dbReference type="InterPro" id="IPR050583">
    <property type="entry name" value="Mycobacterial_A85_antigen"/>
</dbReference>
<dbReference type="InterPro" id="IPR000801">
    <property type="entry name" value="Esterase-like"/>
</dbReference>
<dbReference type="PANTHER" id="PTHR48098:SF6">
    <property type="entry name" value="FERRI-BACILLIBACTIN ESTERASE BESA"/>
    <property type="match status" value="1"/>
</dbReference>
<comment type="caution">
    <text evidence="2">The sequence shown here is derived from an EMBL/GenBank/DDBJ whole genome shotgun (WGS) entry which is preliminary data.</text>
</comment>
<dbReference type="PROSITE" id="PS50005">
    <property type="entry name" value="TPR"/>
    <property type="match status" value="1"/>
</dbReference>
<dbReference type="Pfam" id="PF00756">
    <property type="entry name" value="Esterase"/>
    <property type="match status" value="1"/>
</dbReference>
<dbReference type="PANTHER" id="PTHR48098">
    <property type="entry name" value="ENTEROCHELIN ESTERASE-RELATED"/>
    <property type="match status" value="1"/>
</dbReference>
<gene>
    <name evidence="2" type="ORF">FHK87_00985</name>
</gene>
<dbReference type="PROSITE" id="PS50293">
    <property type="entry name" value="TPR_REGION"/>
    <property type="match status" value="1"/>
</dbReference>
<proteinExistence type="predicted"/>
<dbReference type="OrthoDB" id="9784036at2"/>
<dbReference type="Proteomes" id="UP000315540">
    <property type="component" value="Unassembled WGS sequence"/>
</dbReference>
<evidence type="ECO:0000313" key="2">
    <source>
        <dbReference type="EMBL" id="TPN88819.1"/>
    </source>
</evidence>
<evidence type="ECO:0000256" key="1">
    <source>
        <dbReference type="PROSITE-ProRule" id="PRU00339"/>
    </source>
</evidence>
<accession>A0A504JPU3</accession>
<dbReference type="AlphaFoldDB" id="A0A504JPU3"/>
<evidence type="ECO:0000313" key="3">
    <source>
        <dbReference type="Proteomes" id="UP000315540"/>
    </source>
</evidence>
<reference evidence="2 3" key="1">
    <citation type="submission" date="2019-06" db="EMBL/GenBank/DDBJ databases">
        <authorList>
            <person name="Meng X."/>
        </authorList>
    </citation>
    <scope>NUCLEOTIDE SEQUENCE [LARGE SCALE GENOMIC DNA]</scope>
    <source>
        <strain evidence="2 3">M625</strain>
    </source>
</reference>
<keyword evidence="3" id="KW-1185">Reference proteome</keyword>
<dbReference type="Gene3D" id="3.40.50.1820">
    <property type="entry name" value="alpha/beta hydrolase"/>
    <property type="match status" value="1"/>
</dbReference>
<dbReference type="InterPro" id="IPR019734">
    <property type="entry name" value="TPR_rpt"/>
</dbReference>
<protein>
    <submittedName>
        <fullName evidence="2">Tetratricopeptide repeat protein</fullName>
    </submittedName>
</protein>
<keyword evidence="1" id="KW-0802">TPR repeat</keyword>
<dbReference type="InterPro" id="IPR029058">
    <property type="entry name" value="AB_hydrolase_fold"/>
</dbReference>
<dbReference type="SUPFAM" id="SSF53474">
    <property type="entry name" value="alpha/beta-Hydrolases"/>
    <property type="match status" value="1"/>
</dbReference>
<dbReference type="Gene3D" id="1.25.40.10">
    <property type="entry name" value="Tetratricopeptide repeat domain"/>
    <property type="match status" value="1"/>
</dbReference>